<dbReference type="SUPFAM" id="SSF53098">
    <property type="entry name" value="Ribonuclease H-like"/>
    <property type="match status" value="1"/>
</dbReference>
<sequence length="216" mass="24805">SWGGRQEQQDEMEDGVRNAKNWREEAEKVVKNTVPMDADSPPPSSPVSTTPARTTDADSDEELDAAFDRTRRALMASAVHQDEDWTAEYTRYCKDYPRDVTRHTDLVKWWSKNVERYPTLARIALDVLPVQASSVACERLFSAGKHIATDTRSRLNPEMFEKLQLLKYIWRKGMVDEAKENEMLEEELEADASLFITLAAMDEDDMTWEQQEDAIA</sequence>
<dbReference type="Pfam" id="PF05699">
    <property type="entry name" value="Dimer_Tnp_hAT"/>
    <property type="match status" value="1"/>
</dbReference>
<proteinExistence type="predicted"/>
<evidence type="ECO:0000259" key="2">
    <source>
        <dbReference type="Pfam" id="PF05699"/>
    </source>
</evidence>
<dbReference type="EMBL" id="KV428255">
    <property type="protein sequence ID" value="KZT33247.1"/>
    <property type="molecule type" value="Genomic_DNA"/>
</dbReference>
<dbReference type="GO" id="GO:0046983">
    <property type="term" value="F:protein dimerization activity"/>
    <property type="evidence" value="ECO:0007669"/>
    <property type="project" value="InterPro"/>
</dbReference>
<dbReference type="AlphaFoldDB" id="A0A165YH63"/>
<feature type="compositionally biased region" description="Basic and acidic residues" evidence="1">
    <location>
        <begin position="14"/>
        <end position="30"/>
    </location>
</feature>
<dbReference type="PANTHER" id="PTHR47611">
    <property type="entry name" value="HAT DIMERISATION DOMAIN, C-TERMINAL"/>
    <property type="match status" value="1"/>
</dbReference>
<dbReference type="Proteomes" id="UP000076798">
    <property type="component" value="Unassembled WGS sequence"/>
</dbReference>
<accession>A0A165YH63</accession>
<keyword evidence="4" id="KW-1185">Reference proteome</keyword>
<protein>
    <submittedName>
        <fullName evidence="3">HATC-domain-containing protein</fullName>
    </submittedName>
</protein>
<evidence type="ECO:0000313" key="4">
    <source>
        <dbReference type="Proteomes" id="UP000076798"/>
    </source>
</evidence>
<evidence type="ECO:0000313" key="3">
    <source>
        <dbReference type="EMBL" id="KZT33247.1"/>
    </source>
</evidence>
<feature type="non-terminal residue" evidence="3">
    <location>
        <position position="1"/>
    </location>
</feature>
<organism evidence="3 4">
    <name type="scientific">Sistotremastrum suecicum HHB10207 ss-3</name>
    <dbReference type="NCBI Taxonomy" id="1314776"/>
    <lineage>
        <taxon>Eukaryota</taxon>
        <taxon>Fungi</taxon>
        <taxon>Dikarya</taxon>
        <taxon>Basidiomycota</taxon>
        <taxon>Agaricomycotina</taxon>
        <taxon>Agaricomycetes</taxon>
        <taxon>Sistotremastrales</taxon>
        <taxon>Sistotremastraceae</taxon>
        <taxon>Sistotremastrum</taxon>
    </lineage>
</organism>
<reference evidence="3 4" key="1">
    <citation type="journal article" date="2016" name="Mol. Biol. Evol.">
        <title>Comparative Genomics of Early-Diverging Mushroom-Forming Fungi Provides Insights into the Origins of Lignocellulose Decay Capabilities.</title>
        <authorList>
            <person name="Nagy L.G."/>
            <person name="Riley R."/>
            <person name="Tritt A."/>
            <person name="Adam C."/>
            <person name="Daum C."/>
            <person name="Floudas D."/>
            <person name="Sun H."/>
            <person name="Yadav J.S."/>
            <person name="Pangilinan J."/>
            <person name="Larsson K.H."/>
            <person name="Matsuura K."/>
            <person name="Barry K."/>
            <person name="Labutti K."/>
            <person name="Kuo R."/>
            <person name="Ohm R.A."/>
            <person name="Bhattacharya S.S."/>
            <person name="Shirouzu T."/>
            <person name="Yoshinaga Y."/>
            <person name="Martin F.M."/>
            <person name="Grigoriev I.V."/>
            <person name="Hibbett D.S."/>
        </authorList>
    </citation>
    <scope>NUCLEOTIDE SEQUENCE [LARGE SCALE GENOMIC DNA]</scope>
    <source>
        <strain evidence="3 4">HHB10207 ss-3</strain>
    </source>
</reference>
<dbReference type="PANTHER" id="PTHR47611:SF1">
    <property type="entry name" value="CCHC-TYPE DOMAIN-CONTAINING PROTEIN"/>
    <property type="match status" value="1"/>
</dbReference>
<name>A0A165YH63_9AGAM</name>
<dbReference type="InterPro" id="IPR012337">
    <property type="entry name" value="RNaseH-like_sf"/>
</dbReference>
<feature type="domain" description="HAT C-terminal dimerisation" evidence="2">
    <location>
        <begin position="91"/>
        <end position="167"/>
    </location>
</feature>
<dbReference type="STRING" id="1314776.A0A165YH63"/>
<evidence type="ECO:0000256" key="1">
    <source>
        <dbReference type="SAM" id="MobiDB-lite"/>
    </source>
</evidence>
<feature type="region of interest" description="Disordered" evidence="1">
    <location>
        <begin position="1"/>
        <end position="61"/>
    </location>
</feature>
<dbReference type="OrthoDB" id="2661839at2759"/>
<dbReference type="InterPro" id="IPR008906">
    <property type="entry name" value="HATC_C_dom"/>
</dbReference>
<gene>
    <name evidence="3" type="ORF">SISSUDRAFT_993302</name>
</gene>